<name>A0A6G1KNV3_9PLEO</name>
<dbReference type="EMBL" id="MU005764">
    <property type="protein sequence ID" value="KAF2714518.1"/>
    <property type="molecule type" value="Genomic_DNA"/>
</dbReference>
<evidence type="ECO:0000313" key="2">
    <source>
        <dbReference type="EMBL" id="KAF2714518.1"/>
    </source>
</evidence>
<sequence length="327" mass="37992">MCIYYRDMLSYGDTRKTRINYCPLAISNALKFPDDLPCHVPGDNSDALLRAMPSRHFQDMQDLRNARVKYDRAQQRLSNATIYAISAKRQEVCELFRQLLRFETQHIELGCRYYCHGAFESRDDLYCDQRHPYQLVHDVFHGAMPTIERPFFAVWADLERIIHLALQAADDFNLEPSERLERVTNKYADGVMLVHTIKVALQQLENEILSLEQIQPFYLNEHRECLTASRFNTHVWYWLRSLPETERILRAGKGKRVIIRDALNPDTMYLPPSGGRQRAAGAERRDGGTGSHDAIKGDQSDSYVTAVPRSRYTEQGMQVLLYDWTLD</sequence>
<organism evidence="2 3">
    <name type="scientific">Pleomassaria siparia CBS 279.74</name>
    <dbReference type="NCBI Taxonomy" id="1314801"/>
    <lineage>
        <taxon>Eukaryota</taxon>
        <taxon>Fungi</taxon>
        <taxon>Dikarya</taxon>
        <taxon>Ascomycota</taxon>
        <taxon>Pezizomycotina</taxon>
        <taxon>Dothideomycetes</taxon>
        <taxon>Pleosporomycetidae</taxon>
        <taxon>Pleosporales</taxon>
        <taxon>Pleomassariaceae</taxon>
        <taxon>Pleomassaria</taxon>
    </lineage>
</organism>
<evidence type="ECO:0000256" key="1">
    <source>
        <dbReference type="SAM" id="MobiDB-lite"/>
    </source>
</evidence>
<feature type="region of interest" description="Disordered" evidence="1">
    <location>
        <begin position="268"/>
        <end position="300"/>
    </location>
</feature>
<feature type="compositionally biased region" description="Basic and acidic residues" evidence="1">
    <location>
        <begin position="281"/>
        <end position="299"/>
    </location>
</feature>
<gene>
    <name evidence="2" type="ORF">K504DRAFT_509510</name>
</gene>
<protein>
    <submittedName>
        <fullName evidence="2">Uncharacterized protein</fullName>
    </submittedName>
</protein>
<dbReference type="Proteomes" id="UP000799428">
    <property type="component" value="Unassembled WGS sequence"/>
</dbReference>
<keyword evidence="3" id="KW-1185">Reference proteome</keyword>
<dbReference type="OrthoDB" id="3800825at2759"/>
<evidence type="ECO:0000313" key="3">
    <source>
        <dbReference type="Proteomes" id="UP000799428"/>
    </source>
</evidence>
<proteinExistence type="predicted"/>
<reference evidence="2" key="1">
    <citation type="journal article" date="2020" name="Stud. Mycol.">
        <title>101 Dothideomycetes genomes: a test case for predicting lifestyles and emergence of pathogens.</title>
        <authorList>
            <person name="Haridas S."/>
            <person name="Albert R."/>
            <person name="Binder M."/>
            <person name="Bloem J."/>
            <person name="Labutti K."/>
            <person name="Salamov A."/>
            <person name="Andreopoulos B."/>
            <person name="Baker S."/>
            <person name="Barry K."/>
            <person name="Bills G."/>
            <person name="Bluhm B."/>
            <person name="Cannon C."/>
            <person name="Castanera R."/>
            <person name="Culley D."/>
            <person name="Daum C."/>
            <person name="Ezra D."/>
            <person name="Gonzalez J."/>
            <person name="Henrissat B."/>
            <person name="Kuo A."/>
            <person name="Liang C."/>
            <person name="Lipzen A."/>
            <person name="Lutzoni F."/>
            <person name="Magnuson J."/>
            <person name="Mondo S."/>
            <person name="Nolan M."/>
            <person name="Ohm R."/>
            <person name="Pangilinan J."/>
            <person name="Park H.-J."/>
            <person name="Ramirez L."/>
            <person name="Alfaro M."/>
            <person name="Sun H."/>
            <person name="Tritt A."/>
            <person name="Yoshinaga Y."/>
            <person name="Zwiers L.-H."/>
            <person name="Turgeon B."/>
            <person name="Goodwin S."/>
            <person name="Spatafora J."/>
            <person name="Crous P."/>
            <person name="Grigoriev I."/>
        </authorList>
    </citation>
    <scope>NUCLEOTIDE SEQUENCE</scope>
    <source>
        <strain evidence="2">CBS 279.74</strain>
    </source>
</reference>
<accession>A0A6G1KNV3</accession>
<dbReference type="AlphaFoldDB" id="A0A6G1KNV3"/>